<dbReference type="Gene3D" id="2.30.30.140">
    <property type="match status" value="1"/>
</dbReference>
<dbReference type="AlphaFoldDB" id="A0AAV8WBR3"/>
<dbReference type="PANTHER" id="PTHR12550">
    <property type="entry name" value="HEPATOMA-DERIVED GROWTH FACTOR-RELATED"/>
    <property type="match status" value="1"/>
</dbReference>
<proteinExistence type="inferred from homology"/>
<evidence type="ECO:0000313" key="8">
    <source>
        <dbReference type="Proteomes" id="UP001159042"/>
    </source>
</evidence>
<accession>A0AAV8WBR3</accession>
<dbReference type="EMBL" id="JANEYG010000003">
    <property type="protein sequence ID" value="KAJ8923989.1"/>
    <property type="molecule type" value="Genomic_DNA"/>
</dbReference>
<feature type="region of interest" description="Disordered" evidence="5">
    <location>
        <begin position="489"/>
        <end position="518"/>
    </location>
</feature>
<evidence type="ECO:0000256" key="1">
    <source>
        <dbReference type="ARBA" id="ARBA00004123"/>
    </source>
</evidence>
<dbReference type="PANTHER" id="PTHR12550:SF70">
    <property type="entry name" value="JIL-1 ANCHORING AND STABILIZING PROTEIN, ISOFORM A"/>
    <property type="match status" value="1"/>
</dbReference>
<comment type="subcellular location">
    <subcellularLocation>
        <location evidence="1">Nucleus</location>
    </subcellularLocation>
</comment>
<keyword evidence="3" id="KW-0175">Coiled coil</keyword>
<organism evidence="7 8">
    <name type="scientific">Exocentrus adspersus</name>
    <dbReference type="NCBI Taxonomy" id="1586481"/>
    <lineage>
        <taxon>Eukaryota</taxon>
        <taxon>Metazoa</taxon>
        <taxon>Ecdysozoa</taxon>
        <taxon>Arthropoda</taxon>
        <taxon>Hexapoda</taxon>
        <taxon>Insecta</taxon>
        <taxon>Pterygota</taxon>
        <taxon>Neoptera</taxon>
        <taxon>Endopterygota</taxon>
        <taxon>Coleoptera</taxon>
        <taxon>Polyphaga</taxon>
        <taxon>Cucujiformia</taxon>
        <taxon>Chrysomeloidea</taxon>
        <taxon>Cerambycidae</taxon>
        <taxon>Lamiinae</taxon>
        <taxon>Acanthocinini</taxon>
        <taxon>Exocentrus</taxon>
    </lineage>
</organism>
<gene>
    <name evidence="7" type="ORF">NQ315_006765</name>
</gene>
<feature type="region of interest" description="Disordered" evidence="5">
    <location>
        <begin position="82"/>
        <end position="168"/>
    </location>
</feature>
<evidence type="ECO:0000313" key="7">
    <source>
        <dbReference type="EMBL" id="KAJ8923989.1"/>
    </source>
</evidence>
<evidence type="ECO:0000256" key="4">
    <source>
        <dbReference type="ARBA" id="ARBA00023242"/>
    </source>
</evidence>
<keyword evidence="8" id="KW-1185">Reference proteome</keyword>
<feature type="compositionally biased region" description="Basic and acidic residues" evidence="5">
    <location>
        <begin position="123"/>
        <end position="133"/>
    </location>
</feature>
<feature type="compositionally biased region" description="Polar residues" evidence="5">
    <location>
        <begin position="94"/>
        <end position="107"/>
    </location>
</feature>
<dbReference type="Pfam" id="PF00855">
    <property type="entry name" value="PWWP"/>
    <property type="match status" value="1"/>
</dbReference>
<dbReference type="GO" id="GO:0005634">
    <property type="term" value="C:nucleus"/>
    <property type="evidence" value="ECO:0007669"/>
    <property type="project" value="UniProtKB-SubCell"/>
</dbReference>
<evidence type="ECO:0000256" key="5">
    <source>
        <dbReference type="SAM" id="MobiDB-lite"/>
    </source>
</evidence>
<evidence type="ECO:0000256" key="3">
    <source>
        <dbReference type="ARBA" id="ARBA00023054"/>
    </source>
</evidence>
<dbReference type="CDD" id="cd05834">
    <property type="entry name" value="PWWP_HRP"/>
    <property type="match status" value="1"/>
</dbReference>
<evidence type="ECO:0000259" key="6">
    <source>
        <dbReference type="PROSITE" id="PS50812"/>
    </source>
</evidence>
<dbReference type="PROSITE" id="PS50812">
    <property type="entry name" value="PWWP"/>
    <property type="match status" value="1"/>
</dbReference>
<feature type="compositionally biased region" description="Low complexity" evidence="5">
    <location>
        <begin position="153"/>
        <end position="163"/>
    </location>
</feature>
<dbReference type="Proteomes" id="UP001159042">
    <property type="component" value="Unassembled WGS sequence"/>
</dbReference>
<sequence>MKKNIFKVGDKVFAKVKGYPAWPARVVGENGKKYDVAFYGTGETGIIKSEDLCYYLKNKDKFQRSLKRKDYVDAFEQIERAIREDGGDGDEEIQSATAKDSKSNTPVAPSPKAVKRIIKRKRSVSDKSTPDITRKKKYQKTEEEETNAELVKSKSSSKNSPKIPKQESKEIEFIKIDEPVEGAPEEIETVEKPIEKEHEPLDFKIEIVSEKSLKNNIAYAKHVKEKESFYKGKPVEPREDSIGQVFPVKLPSGIMGGIKLHTEFPVKCEFEYDRAVYDETVALRALEEKQKLESGDLSILNNRELFIANIEMSSDDVTEVLYQKDIESKKQRINRLKIESELMSFDAKIKNCLGLDKADPKQAIGYLDCICKIDFDDLMLIKHPHVVEMVRRLRKYVGNTKEWNLSIEALNEFATQAEMIRDKAEQVYEKFKEVVKLPSDNTVTSFWDTFTDLITKFRTECKELTESQIYLLCAQPTSRQTFLNNLEEMESEKENSSGVANAERDVINGGNETPATDS</sequence>
<dbReference type="Pfam" id="PF11467">
    <property type="entry name" value="LEDGF"/>
    <property type="match status" value="1"/>
</dbReference>
<evidence type="ECO:0000256" key="2">
    <source>
        <dbReference type="ARBA" id="ARBA00005309"/>
    </source>
</evidence>
<dbReference type="SMART" id="SM00293">
    <property type="entry name" value="PWWP"/>
    <property type="match status" value="1"/>
</dbReference>
<dbReference type="Gene3D" id="1.20.930.10">
    <property type="entry name" value="Conserved domain common to transcription factors TFIIS, elongin A, CRSP70"/>
    <property type="match status" value="1"/>
</dbReference>
<dbReference type="InterPro" id="IPR000313">
    <property type="entry name" value="PWWP_dom"/>
</dbReference>
<dbReference type="SUPFAM" id="SSF63748">
    <property type="entry name" value="Tudor/PWWP/MBT"/>
    <property type="match status" value="1"/>
</dbReference>
<comment type="similarity">
    <text evidence="2">Belongs to the HDGF family.</text>
</comment>
<dbReference type="InterPro" id="IPR036218">
    <property type="entry name" value="HIVI-bd_sf"/>
</dbReference>
<dbReference type="SUPFAM" id="SSF140576">
    <property type="entry name" value="HIV integrase-binding domain"/>
    <property type="match status" value="1"/>
</dbReference>
<feature type="compositionally biased region" description="Basic residues" evidence="5">
    <location>
        <begin position="113"/>
        <end position="122"/>
    </location>
</feature>
<comment type="caution">
    <text evidence="7">The sequence shown here is derived from an EMBL/GenBank/DDBJ whole genome shotgun (WGS) entry which is preliminary data.</text>
</comment>
<reference evidence="7 8" key="1">
    <citation type="journal article" date="2023" name="Insect Mol. Biol.">
        <title>Genome sequencing provides insights into the evolution of gene families encoding plant cell wall-degrading enzymes in longhorned beetles.</title>
        <authorList>
            <person name="Shin N.R."/>
            <person name="Okamura Y."/>
            <person name="Kirsch R."/>
            <person name="Pauchet Y."/>
        </authorList>
    </citation>
    <scope>NUCLEOTIDE SEQUENCE [LARGE SCALE GENOMIC DNA]</scope>
    <source>
        <strain evidence="7">EAD_L_NR</strain>
    </source>
</reference>
<dbReference type="InterPro" id="IPR035441">
    <property type="entry name" value="TFIIS/LEDGF_dom_sf"/>
</dbReference>
<name>A0AAV8WBR3_9CUCU</name>
<protein>
    <recommendedName>
        <fullName evidence="6">PWWP domain-containing protein</fullName>
    </recommendedName>
</protein>
<keyword evidence="4" id="KW-0539">Nucleus</keyword>
<feature type="domain" description="PWWP" evidence="6">
    <location>
        <begin position="8"/>
        <end position="58"/>
    </location>
</feature>
<dbReference type="InterPro" id="IPR021567">
    <property type="entry name" value="LEDGF_IBD"/>
</dbReference>